<accession>A0ABW7YJE2</accession>
<evidence type="ECO:0000256" key="1">
    <source>
        <dbReference type="SAM" id="Phobius"/>
    </source>
</evidence>
<gene>
    <name evidence="2" type="ORF">ACIBG2_01430</name>
</gene>
<protein>
    <recommendedName>
        <fullName evidence="4">SLATT domain-containing protein</fullName>
    </recommendedName>
</protein>
<keyword evidence="1" id="KW-0472">Membrane</keyword>
<feature type="transmembrane region" description="Helical" evidence="1">
    <location>
        <begin position="12"/>
        <end position="36"/>
    </location>
</feature>
<comment type="caution">
    <text evidence="2">The sequence shown here is derived from an EMBL/GenBank/DDBJ whole genome shotgun (WGS) entry which is preliminary data.</text>
</comment>
<keyword evidence="3" id="KW-1185">Reference proteome</keyword>
<proteinExistence type="predicted"/>
<evidence type="ECO:0000313" key="3">
    <source>
        <dbReference type="Proteomes" id="UP001612741"/>
    </source>
</evidence>
<evidence type="ECO:0000313" key="2">
    <source>
        <dbReference type="EMBL" id="MFI6496013.1"/>
    </source>
</evidence>
<dbReference type="Proteomes" id="UP001612741">
    <property type="component" value="Unassembled WGS sequence"/>
</dbReference>
<evidence type="ECO:0008006" key="4">
    <source>
        <dbReference type="Google" id="ProtNLM"/>
    </source>
</evidence>
<dbReference type="RefSeq" id="WP_397077874.1">
    <property type="nucleotide sequence ID" value="NZ_JBITGY010000001.1"/>
</dbReference>
<reference evidence="2 3" key="1">
    <citation type="submission" date="2024-10" db="EMBL/GenBank/DDBJ databases">
        <title>The Natural Products Discovery Center: Release of the First 8490 Sequenced Strains for Exploring Actinobacteria Biosynthetic Diversity.</title>
        <authorList>
            <person name="Kalkreuter E."/>
            <person name="Kautsar S.A."/>
            <person name="Yang D."/>
            <person name="Bader C.D."/>
            <person name="Teijaro C.N."/>
            <person name="Fluegel L."/>
            <person name="Davis C.M."/>
            <person name="Simpson J.R."/>
            <person name="Lauterbach L."/>
            <person name="Steele A.D."/>
            <person name="Gui C."/>
            <person name="Meng S."/>
            <person name="Li G."/>
            <person name="Viehrig K."/>
            <person name="Ye F."/>
            <person name="Su P."/>
            <person name="Kiefer A.F."/>
            <person name="Nichols A."/>
            <person name="Cepeda A.J."/>
            <person name="Yan W."/>
            <person name="Fan B."/>
            <person name="Jiang Y."/>
            <person name="Adhikari A."/>
            <person name="Zheng C.-J."/>
            <person name="Schuster L."/>
            <person name="Cowan T.M."/>
            <person name="Smanski M.J."/>
            <person name="Chevrette M.G."/>
            <person name="De Carvalho L.P.S."/>
            <person name="Shen B."/>
        </authorList>
    </citation>
    <scope>NUCLEOTIDE SEQUENCE [LARGE SCALE GENOMIC DNA]</scope>
    <source>
        <strain evidence="2 3">NPDC050545</strain>
    </source>
</reference>
<keyword evidence="1" id="KW-1133">Transmembrane helix</keyword>
<organism evidence="2 3">
    <name type="scientific">Nonomuraea typhae</name>
    <dbReference type="NCBI Taxonomy" id="2603600"/>
    <lineage>
        <taxon>Bacteria</taxon>
        <taxon>Bacillati</taxon>
        <taxon>Actinomycetota</taxon>
        <taxon>Actinomycetes</taxon>
        <taxon>Streptosporangiales</taxon>
        <taxon>Streptosporangiaceae</taxon>
        <taxon>Nonomuraea</taxon>
    </lineage>
</organism>
<keyword evidence="1" id="KW-0812">Transmembrane</keyword>
<dbReference type="EMBL" id="JBITGY010000001">
    <property type="protein sequence ID" value="MFI6496013.1"/>
    <property type="molecule type" value="Genomic_DNA"/>
</dbReference>
<sequence>MPSSVPDIIVISGYVTAIGAAVALLWRGAALLIALIRKINDFLDDWNGEPEREGVPERPGVMKRLSTIEAELQPNHGGSIKDAVKRTDENLYQLRKDFDAYVSSTEK</sequence>
<name>A0ABW7YJE2_9ACTN</name>